<comment type="subcellular location">
    <subcellularLocation>
        <location evidence="1">Membrane</location>
        <topology evidence="1">Multi-pass membrane protein</topology>
    </subcellularLocation>
</comment>
<dbReference type="Pfam" id="PF13641">
    <property type="entry name" value="Glyco_tranf_2_3"/>
    <property type="match status" value="1"/>
</dbReference>
<name>A0A5P8M1D6_9LACO</name>
<dbReference type="GO" id="GO:0005886">
    <property type="term" value="C:plasma membrane"/>
    <property type="evidence" value="ECO:0007669"/>
    <property type="project" value="TreeGrafter"/>
</dbReference>
<dbReference type="PANTHER" id="PTHR43867:SF2">
    <property type="entry name" value="CELLULOSE SYNTHASE CATALYTIC SUBUNIT A [UDP-FORMING]"/>
    <property type="match status" value="1"/>
</dbReference>
<organism evidence="8 9">
    <name type="scientific">Schleiferilactobacillus harbinensis</name>
    <dbReference type="NCBI Taxonomy" id="304207"/>
    <lineage>
        <taxon>Bacteria</taxon>
        <taxon>Bacillati</taxon>
        <taxon>Bacillota</taxon>
        <taxon>Bacilli</taxon>
        <taxon>Lactobacillales</taxon>
        <taxon>Lactobacillaceae</taxon>
        <taxon>Schleiferilactobacillus</taxon>
    </lineage>
</organism>
<evidence type="ECO:0000256" key="4">
    <source>
        <dbReference type="ARBA" id="ARBA00022692"/>
    </source>
</evidence>
<evidence type="ECO:0000256" key="3">
    <source>
        <dbReference type="ARBA" id="ARBA00022679"/>
    </source>
</evidence>
<dbReference type="PANTHER" id="PTHR43867">
    <property type="entry name" value="CELLULOSE SYNTHASE CATALYTIC SUBUNIT A [UDP-FORMING]"/>
    <property type="match status" value="1"/>
</dbReference>
<accession>A0A5P8M1D6</accession>
<feature type="transmembrane region" description="Helical" evidence="7">
    <location>
        <begin position="374"/>
        <end position="395"/>
    </location>
</feature>
<dbReference type="InterPro" id="IPR050321">
    <property type="entry name" value="Glycosyltr_2/OpgH_subfam"/>
</dbReference>
<evidence type="ECO:0000256" key="2">
    <source>
        <dbReference type="ARBA" id="ARBA00022676"/>
    </source>
</evidence>
<dbReference type="KEGG" id="lhb:D1010_00840"/>
<evidence type="ECO:0000256" key="5">
    <source>
        <dbReference type="ARBA" id="ARBA00022989"/>
    </source>
</evidence>
<evidence type="ECO:0000256" key="1">
    <source>
        <dbReference type="ARBA" id="ARBA00004141"/>
    </source>
</evidence>
<dbReference type="InterPro" id="IPR029044">
    <property type="entry name" value="Nucleotide-diphossugar_trans"/>
</dbReference>
<dbReference type="Gene3D" id="3.90.550.10">
    <property type="entry name" value="Spore Coat Polysaccharide Biosynthesis Protein SpsA, Chain A"/>
    <property type="match status" value="1"/>
</dbReference>
<protein>
    <submittedName>
        <fullName evidence="8">Glycosyltransferase</fullName>
    </submittedName>
</protein>
<evidence type="ECO:0000313" key="9">
    <source>
        <dbReference type="Proteomes" id="UP000326779"/>
    </source>
</evidence>
<keyword evidence="3 8" id="KW-0808">Transferase</keyword>
<gene>
    <name evidence="8" type="ORF">D1010_00840</name>
</gene>
<keyword evidence="4 7" id="KW-0812">Transmembrane</keyword>
<dbReference type="GO" id="GO:0016758">
    <property type="term" value="F:hexosyltransferase activity"/>
    <property type="evidence" value="ECO:0007669"/>
    <property type="project" value="TreeGrafter"/>
</dbReference>
<reference evidence="8 9" key="1">
    <citation type="submission" date="2019-10" db="EMBL/GenBank/DDBJ databases">
        <title>The completed genome of Lactobacillus harbinensis M1.</title>
        <authorList>
            <person name="Zheng Y."/>
        </authorList>
    </citation>
    <scope>NUCLEOTIDE SEQUENCE [LARGE SCALE GENOMIC DNA]</scope>
    <source>
        <strain evidence="8 9">M1</strain>
    </source>
</reference>
<dbReference type="Proteomes" id="UP000326779">
    <property type="component" value="Chromosome"/>
</dbReference>
<evidence type="ECO:0000256" key="7">
    <source>
        <dbReference type="SAM" id="Phobius"/>
    </source>
</evidence>
<feature type="transmembrane region" description="Helical" evidence="7">
    <location>
        <begin position="6"/>
        <end position="28"/>
    </location>
</feature>
<feature type="transmembrane region" description="Helical" evidence="7">
    <location>
        <begin position="307"/>
        <end position="329"/>
    </location>
</feature>
<keyword evidence="2" id="KW-0328">Glycosyltransferase</keyword>
<proteinExistence type="predicted"/>
<feature type="transmembrane region" description="Helical" evidence="7">
    <location>
        <begin position="341"/>
        <end position="362"/>
    </location>
</feature>
<dbReference type="AlphaFoldDB" id="A0A5P8M1D6"/>
<evidence type="ECO:0000256" key="6">
    <source>
        <dbReference type="ARBA" id="ARBA00023136"/>
    </source>
</evidence>
<keyword evidence="5 7" id="KW-1133">Transmembrane helix</keyword>
<sequence>MSLLVIVFTIFWGIAIAGMLMNVVLLALRVPPRPQGPAAARPQDIFLLMPMHDEEAIVQAAVERFTRLQWPLAYGRLHLVVVEDGSADSTNDLLTQAAKRHPNIHVLYRRPDVGGRGKGRALNTALAYIRHHAPHDPARTVVGVLDADGEISAADLQQVADYFAGDPAIAMVQTGVAVLGTDHWLARVQDFEFSVLNALTQNLRSHLGDVAGSGNGQFFRLTALARIQWGTTLLEDFEISTRLLLAGYPTAYLMTARVRQEPTLTLRTYFRQRVRWATGGLQVAKLFSREVWHSQQLRLSSKLEMHWFMALPLTGLLLLAGSLFTAGWQLLAWWQTGRPNWAIVVILALMLLEYLFYIGLYARMTQGGWRAAWGLFWSLPVAAALALPITIQALGHYLRRDDHWMKTTHGVL</sequence>
<dbReference type="SUPFAM" id="SSF53448">
    <property type="entry name" value="Nucleotide-diphospho-sugar transferases"/>
    <property type="match status" value="1"/>
</dbReference>
<dbReference type="EMBL" id="CP045143">
    <property type="protein sequence ID" value="QFR22104.1"/>
    <property type="molecule type" value="Genomic_DNA"/>
</dbReference>
<keyword evidence="6 7" id="KW-0472">Membrane</keyword>
<evidence type="ECO:0000313" key="8">
    <source>
        <dbReference type="EMBL" id="QFR22104.1"/>
    </source>
</evidence>